<evidence type="ECO:0000313" key="2">
    <source>
        <dbReference type="EMBL" id="OSX77074.1"/>
    </source>
</evidence>
<organism evidence="2 3">
    <name type="scientific">Porphyra umbilicalis</name>
    <name type="common">Purple laver</name>
    <name type="synonym">Red alga</name>
    <dbReference type="NCBI Taxonomy" id="2786"/>
    <lineage>
        <taxon>Eukaryota</taxon>
        <taxon>Rhodophyta</taxon>
        <taxon>Bangiophyceae</taxon>
        <taxon>Bangiales</taxon>
        <taxon>Bangiaceae</taxon>
        <taxon>Porphyra</taxon>
    </lineage>
</organism>
<name>A0A1X6P895_PORUM</name>
<feature type="region of interest" description="Disordered" evidence="1">
    <location>
        <begin position="578"/>
        <end position="685"/>
    </location>
</feature>
<sequence length="956" mass="98086">MAAQPCLGGGPPWQQMGAAGTRFRVAPAHGRHGLDARDRPPGTVGRPPGSGTRLVSARRPRRNAAPAPPSLPPGRRRPHVALGCPPADAHDAGAGDMSTDGMDGGSGKPARMADARLSPPPPPHLSPPESSRSTGRSPGRDARPPDEMVEPRPHPVGAAAPSSGGGGGRSYRGPKRVGSAAAAAAAGAGAGGAGGAAAATAAAAAAAAPPPSARGGAAWRGTAAAAAACHPPPAAASTPPPDGPQQQLPLPPHDGGAAADERGEGPSPDAALASLPRGAQQGWGGPPPPPPPTRRRRPTSGGAGRPRRPPSIVATAAAAAPPVGPAAARREAPPRATERHLQRARQGGHERRQHTEEGRCHELGRAPHRPAPALGGATDGADGRRRRRVGAHVGGQNLDEARPKRRCRRRVERRRGEAGHVPVAPPPRAVRQQRPRGAVAPPHIDGGGNAGERRRLTGGGGARGVHPHRQLHLGAADDADGGGEAGEFDVLTSNGDAVPGRDLLGGGGGGWANARAAAPAYGEKPRLGVSVGDHQARLCGAAALTPSRRRGAGRGRAAPGVTYHLESHQWVEARHVQHSDAVGGHARGCDGNGGRRRRGSSGGGHHHGPSAARPERHRSLRRVRRPHGRNKRSAAGTSAAPLTAGVAAASGASGPRDAGGGTHQLQGGSEARLGGAKQGGPSVGVLRLGRGATEARRAPRESSLVALSAVNAPGPQGQRTARLVRSLAVLLGYQRRPTTRLALLPWRAGHTVWQHGRVTLPCCRNALANVQAELGRRKHAPRQVTAPWSPRDRLQTHVHTNGQRTHLCLEGGPLAATSIAGLPRSNYAGSCAARYTTSTPQHGRTPLFHDAPYEPTLWEQNRDPNAISGIPHPGTPMWRRPAADQSPPPTTTPSPPPRPLYHQLPRASHLMQRPPLADNQGLRECSCPLCSGGCRDLVPSQAVTERTSLSSTAGGG</sequence>
<feature type="compositionally biased region" description="Basic residues" evidence="1">
    <location>
        <begin position="594"/>
        <end position="608"/>
    </location>
</feature>
<proteinExistence type="predicted"/>
<dbReference type="EMBL" id="KV918847">
    <property type="protein sequence ID" value="OSX77074.1"/>
    <property type="molecule type" value="Genomic_DNA"/>
</dbReference>
<feature type="compositionally biased region" description="Basic and acidic residues" evidence="1">
    <location>
        <begin position="138"/>
        <end position="153"/>
    </location>
</feature>
<feature type="compositionally biased region" description="Low complexity" evidence="1">
    <location>
        <begin position="310"/>
        <end position="327"/>
    </location>
</feature>
<feature type="compositionally biased region" description="Pro residues" evidence="1">
    <location>
        <begin position="886"/>
        <end position="899"/>
    </location>
</feature>
<feature type="region of interest" description="Disordered" evidence="1">
    <location>
        <begin position="858"/>
        <end position="902"/>
    </location>
</feature>
<reference evidence="2 3" key="1">
    <citation type="submission" date="2017-03" db="EMBL/GenBank/DDBJ databases">
        <title>WGS assembly of Porphyra umbilicalis.</title>
        <authorList>
            <person name="Brawley S.H."/>
            <person name="Blouin N.A."/>
            <person name="Ficko-Blean E."/>
            <person name="Wheeler G.L."/>
            <person name="Lohr M."/>
            <person name="Goodson H.V."/>
            <person name="Jenkins J.W."/>
            <person name="Blaby-Haas C.E."/>
            <person name="Helliwell K.E."/>
            <person name="Chan C."/>
            <person name="Marriage T."/>
            <person name="Bhattacharya D."/>
            <person name="Klein A.S."/>
            <person name="Badis Y."/>
            <person name="Brodie J."/>
            <person name="Cao Y."/>
            <person name="Collen J."/>
            <person name="Dittami S.M."/>
            <person name="Gachon C.M."/>
            <person name="Green B.R."/>
            <person name="Karpowicz S."/>
            <person name="Kim J.W."/>
            <person name="Kudahl U."/>
            <person name="Lin S."/>
            <person name="Michel G."/>
            <person name="Mittag M."/>
            <person name="Olson B.J."/>
            <person name="Pangilinan J."/>
            <person name="Peng Y."/>
            <person name="Qiu H."/>
            <person name="Shu S."/>
            <person name="Singer J.T."/>
            <person name="Smith A.G."/>
            <person name="Sprecher B.N."/>
            <person name="Wagner V."/>
            <person name="Wang W."/>
            <person name="Wang Z.-Y."/>
            <person name="Yan J."/>
            <person name="Yarish C."/>
            <person name="Zoeuner-Riek S."/>
            <person name="Zhuang Y."/>
            <person name="Zou Y."/>
            <person name="Lindquist E.A."/>
            <person name="Grimwood J."/>
            <person name="Barry K."/>
            <person name="Rokhsar D.S."/>
            <person name="Schmutz J."/>
            <person name="Stiller J.W."/>
            <person name="Grossman A.R."/>
            <person name="Prochnik S.E."/>
        </authorList>
    </citation>
    <scope>NUCLEOTIDE SEQUENCE [LARGE SCALE GENOMIC DNA]</scope>
    <source>
        <strain evidence="2">4086291</strain>
    </source>
</reference>
<feature type="compositionally biased region" description="Low complexity" evidence="1">
    <location>
        <begin position="429"/>
        <end position="440"/>
    </location>
</feature>
<dbReference type="Proteomes" id="UP000218209">
    <property type="component" value="Unassembled WGS sequence"/>
</dbReference>
<feature type="compositionally biased region" description="Basic and acidic residues" evidence="1">
    <location>
        <begin position="328"/>
        <end position="365"/>
    </location>
</feature>
<protein>
    <submittedName>
        <fullName evidence="2">Uncharacterized protein</fullName>
    </submittedName>
</protein>
<feature type="compositionally biased region" description="Pro residues" evidence="1">
    <location>
        <begin position="230"/>
        <end position="243"/>
    </location>
</feature>
<keyword evidence="3" id="KW-1185">Reference proteome</keyword>
<feature type="compositionally biased region" description="Low complexity" evidence="1">
    <location>
        <begin position="176"/>
        <end position="187"/>
    </location>
</feature>
<feature type="compositionally biased region" description="Basic residues" evidence="1">
    <location>
        <begin position="615"/>
        <end position="632"/>
    </location>
</feature>
<feature type="compositionally biased region" description="Low complexity" evidence="1">
    <location>
        <begin position="196"/>
        <end position="229"/>
    </location>
</feature>
<feature type="compositionally biased region" description="Low complexity" evidence="1">
    <location>
        <begin position="371"/>
        <end position="380"/>
    </location>
</feature>
<gene>
    <name evidence="2" type="ORF">BU14_0164s0034</name>
</gene>
<feature type="region of interest" description="Disordered" evidence="1">
    <location>
        <begin position="1"/>
        <end position="465"/>
    </location>
</feature>
<dbReference type="AlphaFoldDB" id="A0A1X6P895"/>
<accession>A0A1X6P895</accession>
<feature type="compositionally biased region" description="Basic residues" evidence="1">
    <location>
        <begin position="403"/>
        <end position="413"/>
    </location>
</feature>
<feature type="compositionally biased region" description="Low complexity" evidence="1">
    <location>
        <begin position="244"/>
        <end position="258"/>
    </location>
</feature>
<evidence type="ECO:0000313" key="3">
    <source>
        <dbReference type="Proteomes" id="UP000218209"/>
    </source>
</evidence>
<evidence type="ECO:0000256" key="1">
    <source>
        <dbReference type="SAM" id="MobiDB-lite"/>
    </source>
</evidence>
<feature type="compositionally biased region" description="Low complexity" evidence="1">
    <location>
        <begin position="638"/>
        <end position="654"/>
    </location>
</feature>